<name>A0A8S4C1E5_9ACAR</name>
<evidence type="ECO:0000256" key="1">
    <source>
        <dbReference type="ARBA" id="ARBA00022603"/>
    </source>
</evidence>
<dbReference type="GO" id="GO:0031167">
    <property type="term" value="P:rRNA methylation"/>
    <property type="evidence" value="ECO:0007669"/>
    <property type="project" value="InterPro"/>
</dbReference>
<protein>
    <submittedName>
        <fullName evidence="3">16S rRNA (Guanine(966)-N(2))-methyltransferase RsmD</fullName>
    </submittedName>
</protein>
<organism evidence="3 4">
    <name type="scientific">Hyalomma marginatum</name>
    <dbReference type="NCBI Taxonomy" id="34627"/>
    <lineage>
        <taxon>Eukaryota</taxon>
        <taxon>Metazoa</taxon>
        <taxon>Ecdysozoa</taxon>
        <taxon>Arthropoda</taxon>
        <taxon>Chelicerata</taxon>
        <taxon>Arachnida</taxon>
        <taxon>Acari</taxon>
        <taxon>Parasitiformes</taxon>
        <taxon>Ixodida</taxon>
        <taxon>Ixodoidea</taxon>
        <taxon>Ixodidae</taxon>
        <taxon>Hyalomminae</taxon>
        <taxon>Hyalomma</taxon>
    </lineage>
</organism>
<evidence type="ECO:0000313" key="3">
    <source>
        <dbReference type="EMBL" id="CAG7593580.1"/>
    </source>
</evidence>
<dbReference type="Proteomes" id="UP000837675">
    <property type="component" value="Unassembled WGS sequence"/>
</dbReference>
<proteinExistence type="predicted"/>
<accession>A0A8S4C1E5</accession>
<dbReference type="InterPro" id="IPR002052">
    <property type="entry name" value="DNA_methylase_N6_adenine_CS"/>
</dbReference>
<dbReference type="AlphaFoldDB" id="A0A8S4C1E5"/>
<dbReference type="InterPro" id="IPR029063">
    <property type="entry name" value="SAM-dependent_MTases_sf"/>
</dbReference>
<dbReference type="PANTHER" id="PTHR43542">
    <property type="entry name" value="METHYLTRANSFERASE"/>
    <property type="match status" value="1"/>
</dbReference>
<dbReference type="InterPro" id="IPR004398">
    <property type="entry name" value="RNA_MeTrfase_RsmD"/>
</dbReference>
<gene>
    <name evidence="3" type="ORF">MHYMCMPASI_00697</name>
</gene>
<keyword evidence="4" id="KW-1185">Reference proteome</keyword>
<keyword evidence="2" id="KW-0808">Transferase</keyword>
<sequence>MRIVAGKYKNRKLITATRTIKLEAKKIRPTTEKLRAAVFNILRNFFGDEHVSVLKDKKVLDLCCGIGSFGIEALSREASLVTFIDNYYQHLEIVKLNLEKLDCISNAKVILANAQDLGSSSEIYDLIYIDPPYGLNLLNKIIESLQKGNWLNKNTLIIVESSKREVREKVDDKLTLIDRREYGNSRLSFYRIPS</sequence>
<dbReference type="GO" id="GO:0008168">
    <property type="term" value="F:methyltransferase activity"/>
    <property type="evidence" value="ECO:0007669"/>
    <property type="project" value="UniProtKB-KW"/>
</dbReference>
<comment type="caution">
    <text evidence="3">The sequence shown here is derived from an EMBL/GenBank/DDBJ whole genome shotgun (WGS) entry which is preliminary data.</text>
</comment>
<dbReference type="NCBIfam" id="TIGR00095">
    <property type="entry name" value="16S rRNA (guanine(966)-N(2))-methyltransferase RsmD"/>
    <property type="match status" value="1"/>
</dbReference>
<evidence type="ECO:0000313" key="4">
    <source>
        <dbReference type="Proteomes" id="UP000837675"/>
    </source>
</evidence>
<evidence type="ECO:0000256" key="2">
    <source>
        <dbReference type="ARBA" id="ARBA00022679"/>
    </source>
</evidence>
<dbReference type="Gene3D" id="3.40.50.150">
    <property type="entry name" value="Vaccinia Virus protein VP39"/>
    <property type="match status" value="1"/>
</dbReference>
<dbReference type="EMBL" id="CAJVAF010000298">
    <property type="protein sequence ID" value="CAG7593580.1"/>
    <property type="molecule type" value="Genomic_DNA"/>
</dbReference>
<dbReference type="PROSITE" id="PS00092">
    <property type="entry name" value="N6_MTASE"/>
    <property type="match status" value="1"/>
</dbReference>
<dbReference type="PIRSF" id="PIRSF004553">
    <property type="entry name" value="CHP00095"/>
    <property type="match status" value="1"/>
</dbReference>
<reference evidence="3" key="1">
    <citation type="submission" date="2021-06" db="EMBL/GenBank/DDBJ databases">
        <authorList>
            <person name="Nardi T."/>
            <person name="Nardi T."/>
        </authorList>
    </citation>
    <scope>NUCLEOTIDE SEQUENCE</scope>
</reference>
<dbReference type="SUPFAM" id="SSF53335">
    <property type="entry name" value="S-adenosyl-L-methionine-dependent methyltransferases"/>
    <property type="match status" value="1"/>
</dbReference>
<dbReference type="CDD" id="cd02440">
    <property type="entry name" value="AdoMet_MTases"/>
    <property type="match status" value="1"/>
</dbReference>
<dbReference type="PANTHER" id="PTHR43542:SF1">
    <property type="entry name" value="METHYLTRANSFERASE"/>
    <property type="match status" value="1"/>
</dbReference>
<dbReference type="Pfam" id="PF03602">
    <property type="entry name" value="Cons_hypoth95"/>
    <property type="match status" value="1"/>
</dbReference>
<dbReference type="GO" id="GO:0003676">
    <property type="term" value="F:nucleic acid binding"/>
    <property type="evidence" value="ECO:0007669"/>
    <property type="project" value="InterPro"/>
</dbReference>
<keyword evidence="1" id="KW-0489">Methyltransferase</keyword>